<evidence type="ECO:0000256" key="2">
    <source>
        <dbReference type="ARBA" id="ARBA00022801"/>
    </source>
</evidence>
<dbReference type="InterPro" id="IPR001360">
    <property type="entry name" value="Glyco_hydro_1"/>
</dbReference>
<feature type="transmembrane region" description="Helical" evidence="6">
    <location>
        <begin position="102"/>
        <end position="123"/>
    </location>
</feature>
<dbReference type="PANTHER" id="PTHR10353:SF209">
    <property type="entry name" value="GALACTOLIPID GALACTOSYLTRANSFERASE SFR2, CHLOROPLASTIC"/>
    <property type="match status" value="1"/>
</dbReference>
<feature type="region of interest" description="Disordered" evidence="5">
    <location>
        <begin position="21"/>
        <end position="50"/>
    </location>
</feature>
<evidence type="ECO:0000256" key="6">
    <source>
        <dbReference type="SAM" id="Phobius"/>
    </source>
</evidence>
<dbReference type="OrthoDB" id="65569at2759"/>
<dbReference type="GO" id="GO:0008422">
    <property type="term" value="F:beta-glucosidase activity"/>
    <property type="evidence" value="ECO:0007669"/>
    <property type="project" value="TreeGrafter"/>
</dbReference>
<name>A0A8J5X6M9_DIALT</name>
<keyword evidence="6" id="KW-0472">Membrane</keyword>
<dbReference type="Pfam" id="PF00232">
    <property type="entry name" value="Glyco_hydro_1"/>
    <property type="match status" value="1"/>
</dbReference>
<accession>A0A8J5X6M9</accession>
<dbReference type="AlphaFoldDB" id="A0A8J5X6M9"/>
<dbReference type="InterPro" id="IPR033132">
    <property type="entry name" value="GH_1_N_CS"/>
</dbReference>
<dbReference type="PROSITE" id="PS00653">
    <property type="entry name" value="GLYCOSYL_HYDROL_F1_2"/>
    <property type="match status" value="1"/>
</dbReference>
<sequence>MSAARGFVELQGADGWESSIAARTRTSRTSAASDSANAAATADDEPHAADGKRGDGGLCARIPPLARPAATSCAIGVVCLLAAALAPQGSLPRVVVLDCWGVWAWINILLLPLWLWHLCRVLLAGMRATARFGLARAGLAPRGPSERAEPALVFGWLPAGDAFALLVSWLLLGAVSTWAWGGRALPAGFFDTPAPPSSELIFPDNFTWGAATAAYQVEGGLNNTQWYRFEQEFTRKDGSRAIADGWECGLAADSWNRFDEDLSCMLALGIKTYRFSVEWSRIEPRRGSFNASAMARYVDWTRQLRGAGIEPLVTLHHFTEPLWRTDLGGLENASMADDFERYARYVGVALGPTVDFWVSVNEIMVVALVGWLNSEFPPGRSGDLAGTMRAIHTLVEMHRAAYRALHDVDTVAAAGGQGRPCLVSVAQNVVLWSPANTWFPTEAFVAGFYEGFYNRWVLEQLLRARAVRGGPLGARGSGLDYLGLNHYFSQVVSLGGAYMHYDRTHFAISDMDWPLDPGSLYQVVMQYHRWSPDLPILITEHGCADGQVPDARRVDFTRKSLMGLHAAVTAADVPVIGYIHWALIDNFEWAAGFTPRFGLFRVNWLGDLARSWTDGGLLYKALIAENAAVGAGSRLQMPSA</sequence>
<feature type="transmembrane region" description="Helical" evidence="6">
    <location>
        <begin position="69"/>
        <end position="90"/>
    </location>
</feature>
<keyword evidence="2" id="KW-0378">Hydrolase</keyword>
<dbReference type="SUPFAM" id="SSF51445">
    <property type="entry name" value="(Trans)glycosidases"/>
    <property type="match status" value="1"/>
</dbReference>
<keyword evidence="3" id="KW-0326">Glycosidase</keyword>
<dbReference type="PANTHER" id="PTHR10353">
    <property type="entry name" value="GLYCOSYL HYDROLASE"/>
    <property type="match status" value="1"/>
</dbReference>
<reference evidence="7" key="1">
    <citation type="submission" date="2021-05" db="EMBL/GenBank/DDBJ databases">
        <title>The genome of the haptophyte Pavlova lutheri (Diacronema luteri, Pavlovales) - a model for lipid biosynthesis in eukaryotic algae.</title>
        <authorList>
            <person name="Hulatt C.J."/>
            <person name="Posewitz M.C."/>
        </authorList>
    </citation>
    <scope>NUCLEOTIDE SEQUENCE</scope>
    <source>
        <strain evidence="7">NIVA-4/92</strain>
    </source>
</reference>
<evidence type="ECO:0000256" key="4">
    <source>
        <dbReference type="RuleBase" id="RU003690"/>
    </source>
</evidence>
<evidence type="ECO:0000313" key="8">
    <source>
        <dbReference type="Proteomes" id="UP000751190"/>
    </source>
</evidence>
<dbReference type="GO" id="GO:0005975">
    <property type="term" value="P:carbohydrate metabolic process"/>
    <property type="evidence" value="ECO:0007669"/>
    <property type="project" value="InterPro"/>
</dbReference>
<evidence type="ECO:0000313" key="7">
    <source>
        <dbReference type="EMBL" id="KAG8457230.1"/>
    </source>
</evidence>
<comment type="caution">
    <text evidence="7">The sequence shown here is derived from an EMBL/GenBank/DDBJ whole genome shotgun (WGS) entry which is preliminary data.</text>
</comment>
<evidence type="ECO:0000256" key="1">
    <source>
        <dbReference type="ARBA" id="ARBA00010838"/>
    </source>
</evidence>
<protein>
    <recommendedName>
        <fullName evidence="9">Beta-glucosidase</fullName>
    </recommendedName>
</protein>
<dbReference type="Proteomes" id="UP000751190">
    <property type="component" value="Unassembled WGS sequence"/>
</dbReference>
<organism evidence="7 8">
    <name type="scientific">Diacronema lutheri</name>
    <name type="common">Unicellular marine alga</name>
    <name type="synonym">Monochrysis lutheri</name>
    <dbReference type="NCBI Taxonomy" id="2081491"/>
    <lineage>
        <taxon>Eukaryota</taxon>
        <taxon>Haptista</taxon>
        <taxon>Haptophyta</taxon>
        <taxon>Pavlovophyceae</taxon>
        <taxon>Pavlovales</taxon>
        <taxon>Pavlovaceae</taxon>
        <taxon>Diacronema</taxon>
    </lineage>
</organism>
<dbReference type="PRINTS" id="PR00131">
    <property type="entry name" value="GLHYDRLASE1"/>
</dbReference>
<keyword evidence="8" id="KW-1185">Reference proteome</keyword>
<dbReference type="EMBL" id="JAGTXO010000077">
    <property type="protein sequence ID" value="KAG8457230.1"/>
    <property type="molecule type" value="Genomic_DNA"/>
</dbReference>
<dbReference type="Gene3D" id="3.20.20.80">
    <property type="entry name" value="Glycosidases"/>
    <property type="match status" value="1"/>
</dbReference>
<feature type="compositionally biased region" description="Low complexity" evidence="5">
    <location>
        <begin position="21"/>
        <end position="41"/>
    </location>
</feature>
<keyword evidence="6" id="KW-1133">Transmembrane helix</keyword>
<dbReference type="InterPro" id="IPR017853">
    <property type="entry name" value="GH"/>
</dbReference>
<evidence type="ECO:0000256" key="5">
    <source>
        <dbReference type="SAM" id="MobiDB-lite"/>
    </source>
</evidence>
<evidence type="ECO:0000256" key="3">
    <source>
        <dbReference type="ARBA" id="ARBA00023295"/>
    </source>
</evidence>
<gene>
    <name evidence="7" type="ORF">KFE25_009809</name>
</gene>
<feature type="transmembrane region" description="Helical" evidence="6">
    <location>
        <begin position="162"/>
        <end position="181"/>
    </location>
</feature>
<evidence type="ECO:0008006" key="9">
    <source>
        <dbReference type="Google" id="ProtNLM"/>
    </source>
</evidence>
<proteinExistence type="inferred from homology"/>
<comment type="similarity">
    <text evidence="1 4">Belongs to the glycosyl hydrolase 1 family.</text>
</comment>
<keyword evidence="6" id="KW-0812">Transmembrane</keyword>